<reference evidence="1" key="1">
    <citation type="submission" date="2024-01" db="EMBL/GenBank/DDBJ databases">
        <authorList>
            <person name="Webb A."/>
        </authorList>
    </citation>
    <scope>NUCLEOTIDE SEQUENCE</scope>
    <source>
        <strain evidence="1">Pm1</strain>
    </source>
</reference>
<protein>
    <submittedName>
        <fullName evidence="1">Uncharacterized protein</fullName>
    </submittedName>
</protein>
<evidence type="ECO:0000313" key="1">
    <source>
        <dbReference type="EMBL" id="CAK7940583.1"/>
    </source>
</evidence>
<organism evidence="1 2">
    <name type="scientific">Peronospora matthiolae</name>
    <dbReference type="NCBI Taxonomy" id="2874970"/>
    <lineage>
        <taxon>Eukaryota</taxon>
        <taxon>Sar</taxon>
        <taxon>Stramenopiles</taxon>
        <taxon>Oomycota</taxon>
        <taxon>Peronosporomycetes</taxon>
        <taxon>Peronosporales</taxon>
        <taxon>Peronosporaceae</taxon>
        <taxon>Peronospora</taxon>
    </lineage>
</organism>
<comment type="caution">
    <text evidence="1">The sequence shown here is derived from an EMBL/GenBank/DDBJ whole genome shotgun (WGS) entry which is preliminary data.</text>
</comment>
<dbReference type="Proteomes" id="UP001162060">
    <property type="component" value="Unassembled WGS sequence"/>
</dbReference>
<dbReference type="AlphaFoldDB" id="A0AAV1V4B1"/>
<gene>
    <name evidence="1" type="ORF">PM001_LOCUS25733</name>
</gene>
<dbReference type="EMBL" id="CAKLBY020000258">
    <property type="protein sequence ID" value="CAK7940583.1"/>
    <property type="molecule type" value="Genomic_DNA"/>
</dbReference>
<name>A0AAV1V4B1_9STRA</name>
<accession>A0AAV1V4B1</accession>
<evidence type="ECO:0000313" key="2">
    <source>
        <dbReference type="Proteomes" id="UP001162060"/>
    </source>
</evidence>
<sequence length="141" mass="15449">MYNPVGSSRERARQWIINAAASCCSMHKHDPIAPIHSFIHSFLSWWRTRRDLDCNTEQVLGFVLEETEGAITVEAAGSVHQVSVDISTCLSSSSSIDANSRAVIALSRLKAQSVIGTQKHLEPDSIEVKWALQLQSAMASA</sequence>
<proteinExistence type="predicted"/>